<evidence type="ECO:0000256" key="1">
    <source>
        <dbReference type="SAM" id="SignalP"/>
    </source>
</evidence>
<evidence type="ECO:0000313" key="2">
    <source>
        <dbReference type="EMBL" id="RGE57120.1"/>
    </source>
</evidence>
<comment type="caution">
    <text evidence="2">The sequence shown here is derived from an EMBL/GenBank/DDBJ whole genome shotgun (WGS) entry which is preliminary data.</text>
</comment>
<dbReference type="InterPro" id="IPR050490">
    <property type="entry name" value="Bact_solute-bd_prot1"/>
</dbReference>
<dbReference type="PANTHER" id="PTHR43649">
    <property type="entry name" value="ARABINOSE-BINDING PROTEIN-RELATED"/>
    <property type="match status" value="1"/>
</dbReference>
<dbReference type="PROSITE" id="PS51257">
    <property type="entry name" value="PROKAR_LIPOPROTEIN"/>
    <property type="match status" value="1"/>
</dbReference>
<organism evidence="2 3">
    <name type="scientific">Eisenbergiella massiliensis</name>
    <dbReference type="NCBI Taxonomy" id="1720294"/>
    <lineage>
        <taxon>Bacteria</taxon>
        <taxon>Bacillati</taxon>
        <taxon>Bacillota</taxon>
        <taxon>Clostridia</taxon>
        <taxon>Lachnospirales</taxon>
        <taxon>Lachnospiraceae</taxon>
        <taxon>Eisenbergiella</taxon>
    </lineage>
</organism>
<feature type="chain" id="PRO_5039494705" evidence="1">
    <location>
        <begin position="20"/>
        <end position="466"/>
    </location>
</feature>
<dbReference type="SUPFAM" id="SSF53850">
    <property type="entry name" value="Periplasmic binding protein-like II"/>
    <property type="match status" value="1"/>
</dbReference>
<sequence>MKRKLLACVLACTMVASLAGCGGSASQTATESKPAETTAAEQSQAAESTAPAEETTTEAAEAGALEVKSGITLNVTTTFAGEESNVQNYQDAVKRWEDKYGCSVADSSGSADETFKSRVISDFEAGAEPDVLFYFNGNDSNPFVEAGKVVTIDEIRSVYPDYASNMKDDMIPACPADNKKYAVPFYGFWEGMFVNKSVCEQAGAEIPGANTTWEEFMGICQKIKDAGFTPIAASLAKEPHYWFEFAVYNHDTPATHASVPASLDDAAGKAWAGGLADIKDVFEKGYFSENTNTAEASEVFQSFIDGKSAFYIDGSWKMGGIAEATEDIDNFTVTFVPGANERKATDIISGLSSGWYITKKAWDDPDKRAAAVSFISDMTTDENVSLFAQTAATALKNGVTLDTASLNSLQIDSLDMVKAATGVTGAAQDLCTQEQRAPIFDHMPEIVTGSVAIEDAISQVIENMNE</sequence>
<dbReference type="AlphaFoldDB" id="A0A3E3HZ81"/>
<evidence type="ECO:0000313" key="3">
    <source>
        <dbReference type="Proteomes" id="UP000260812"/>
    </source>
</evidence>
<reference evidence="2" key="1">
    <citation type="submission" date="2018-08" db="EMBL/GenBank/DDBJ databases">
        <title>A genome reference for cultivated species of the human gut microbiota.</title>
        <authorList>
            <person name="Zou Y."/>
            <person name="Xue W."/>
            <person name="Luo G."/>
        </authorList>
    </citation>
    <scope>NUCLEOTIDE SEQUENCE [LARGE SCALE GENOMIC DNA]</scope>
    <source>
        <strain evidence="2">TF05-5AC</strain>
    </source>
</reference>
<dbReference type="Gene3D" id="3.40.190.10">
    <property type="entry name" value="Periplasmic binding protein-like II"/>
    <property type="match status" value="2"/>
</dbReference>
<dbReference type="Proteomes" id="UP000260812">
    <property type="component" value="Unassembled WGS sequence"/>
</dbReference>
<keyword evidence="1" id="KW-0732">Signal</keyword>
<keyword evidence="3" id="KW-1185">Reference proteome</keyword>
<dbReference type="EMBL" id="QVLV01000018">
    <property type="protein sequence ID" value="RGE57120.1"/>
    <property type="molecule type" value="Genomic_DNA"/>
</dbReference>
<feature type="signal peptide" evidence="1">
    <location>
        <begin position="1"/>
        <end position="19"/>
    </location>
</feature>
<dbReference type="GeneID" id="97989310"/>
<dbReference type="RefSeq" id="WP_117545362.1">
    <property type="nucleotide sequence ID" value="NZ_JBKUNB010000006.1"/>
</dbReference>
<proteinExistence type="predicted"/>
<name>A0A3E3HZ81_9FIRM</name>
<protein>
    <submittedName>
        <fullName evidence="2">ABC transporter substrate-binding protein</fullName>
    </submittedName>
</protein>
<gene>
    <name evidence="2" type="ORF">DXC51_21200</name>
</gene>
<accession>A0A3E3HZ81</accession>